<organism evidence="12 13">
    <name type="scientific">Winogradskyella echinorum</name>
    <dbReference type="NCBI Taxonomy" id="538189"/>
    <lineage>
        <taxon>Bacteria</taxon>
        <taxon>Pseudomonadati</taxon>
        <taxon>Bacteroidota</taxon>
        <taxon>Flavobacteriia</taxon>
        <taxon>Flavobacteriales</taxon>
        <taxon>Flavobacteriaceae</taxon>
        <taxon>Winogradskyella</taxon>
    </lineage>
</organism>
<dbReference type="GO" id="GO:0008976">
    <property type="term" value="F:polyphosphate kinase activity"/>
    <property type="evidence" value="ECO:0007669"/>
    <property type="project" value="UniProtKB-EC"/>
</dbReference>
<dbReference type="HAMAP" id="MF_00347">
    <property type="entry name" value="Polyphosphate_kinase"/>
    <property type="match status" value="1"/>
</dbReference>
<dbReference type="CDD" id="cd09164">
    <property type="entry name" value="PLDc_EcPPK1_C1_like"/>
    <property type="match status" value="1"/>
</dbReference>
<dbReference type="Gene3D" id="3.30.1840.10">
    <property type="entry name" value="Polyphosphate kinase middle domain"/>
    <property type="match status" value="1"/>
</dbReference>
<evidence type="ECO:0000256" key="3">
    <source>
        <dbReference type="ARBA" id="ARBA00022741"/>
    </source>
</evidence>
<feature type="domain" description="Polyphosphate kinase C-terminal" evidence="10">
    <location>
        <begin position="502"/>
        <end position="671"/>
    </location>
</feature>
<dbReference type="InterPro" id="IPR036832">
    <property type="entry name" value="PPK_N_dom_sf"/>
</dbReference>
<evidence type="ECO:0000259" key="10">
    <source>
        <dbReference type="Pfam" id="PF13090"/>
    </source>
</evidence>
<comment type="similarity">
    <text evidence="6 7">Belongs to the polyphosphate kinase 1 (PPK1) family.</text>
</comment>
<evidence type="ECO:0000259" key="9">
    <source>
        <dbReference type="Pfam" id="PF13089"/>
    </source>
</evidence>
<dbReference type="InterPro" id="IPR036830">
    <property type="entry name" value="PP_kinase_middle_dom_sf"/>
</dbReference>
<feature type="active site" description="Phosphohistidine intermediate" evidence="6">
    <location>
        <position position="433"/>
    </location>
</feature>
<keyword evidence="6" id="KW-0479">Metal-binding</keyword>
<feature type="binding site" evidence="6">
    <location>
        <position position="466"/>
    </location>
    <ligand>
        <name>ATP</name>
        <dbReference type="ChEBI" id="CHEBI:30616"/>
    </ligand>
</feature>
<dbReference type="SUPFAM" id="SSF56024">
    <property type="entry name" value="Phospholipase D/nuclease"/>
    <property type="match status" value="2"/>
</dbReference>
<dbReference type="Pfam" id="PF02503">
    <property type="entry name" value="PP_kinase"/>
    <property type="match status" value="1"/>
</dbReference>
<keyword evidence="4 6" id="KW-0418">Kinase</keyword>
<dbReference type="InterPro" id="IPR041108">
    <property type="entry name" value="PP_kinase_C_1"/>
</dbReference>
<dbReference type="InterPro" id="IPR003414">
    <property type="entry name" value="PP_kinase"/>
</dbReference>
<dbReference type="Gene3D" id="3.30.870.10">
    <property type="entry name" value="Endonuclease Chain A"/>
    <property type="match status" value="2"/>
</dbReference>
<dbReference type="InterPro" id="IPR025200">
    <property type="entry name" value="PPK_C_dom2"/>
</dbReference>
<proteinExistence type="inferred from homology"/>
<evidence type="ECO:0000313" key="12">
    <source>
        <dbReference type="EMBL" id="MBC3847955.1"/>
    </source>
</evidence>
<feature type="binding site" evidence="6">
    <location>
        <position position="403"/>
    </location>
    <ligand>
        <name>Mg(2+)</name>
        <dbReference type="ChEBI" id="CHEBI:18420"/>
    </ligand>
</feature>
<accession>A0ABR6Y6T8</accession>
<feature type="binding site" evidence="6">
    <location>
        <position position="590"/>
    </location>
    <ligand>
        <name>ATP</name>
        <dbReference type="ChEBI" id="CHEBI:30616"/>
    </ligand>
</feature>
<comment type="cofactor">
    <cofactor evidence="6">
        <name>Mg(2+)</name>
        <dbReference type="ChEBI" id="CHEBI:18420"/>
    </cofactor>
</comment>
<evidence type="ECO:0000256" key="2">
    <source>
        <dbReference type="ARBA" id="ARBA00022679"/>
    </source>
</evidence>
<dbReference type="SUPFAM" id="SSF140356">
    <property type="entry name" value="PPK N-terminal domain-like"/>
    <property type="match status" value="1"/>
</dbReference>
<feature type="binding site" evidence="6">
    <location>
        <position position="46"/>
    </location>
    <ligand>
        <name>ATP</name>
        <dbReference type="ChEBI" id="CHEBI:30616"/>
    </ligand>
</feature>
<dbReference type="InterPro" id="IPR025198">
    <property type="entry name" value="PPK_N_dom"/>
</dbReference>
<dbReference type="EC" id="2.7.4.1" evidence="6 7"/>
<dbReference type="Pfam" id="PF17941">
    <property type="entry name" value="PP_kinase_C_1"/>
    <property type="match status" value="1"/>
</dbReference>
<evidence type="ECO:0000256" key="6">
    <source>
        <dbReference type="HAMAP-Rule" id="MF_00347"/>
    </source>
</evidence>
<dbReference type="RefSeq" id="WP_186847055.1">
    <property type="nucleotide sequence ID" value="NZ_JACOME010000007.1"/>
</dbReference>
<reference evidence="12 13" key="1">
    <citation type="submission" date="2020-08" db="EMBL/GenBank/DDBJ databases">
        <title>Winogradskyella ouciana sp. nov., isolated from the hadal seawater of the Mariana Trench.</title>
        <authorList>
            <person name="He X."/>
        </authorList>
    </citation>
    <scope>NUCLEOTIDE SEQUENCE [LARGE SCALE GENOMIC DNA]</scope>
    <source>
        <strain evidence="12 13">KCTC 22026</strain>
    </source>
</reference>
<evidence type="ECO:0000259" key="8">
    <source>
        <dbReference type="Pfam" id="PF02503"/>
    </source>
</evidence>
<feature type="binding site" evidence="6">
    <location>
        <position position="373"/>
    </location>
    <ligand>
        <name>Mg(2+)</name>
        <dbReference type="ChEBI" id="CHEBI:18420"/>
    </ligand>
</feature>
<keyword evidence="13" id="KW-1185">Reference proteome</keyword>
<feature type="domain" description="Polyphosphate kinase middle" evidence="8">
    <location>
        <begin position="123"/>
        <end position="303"/>
    </location>
</feature>
<comment type="PTM">
    <text evidence="6 7">An intermediate of this reaction is the autophosphorylated ppk in which a phosphate is covalently linked to a histidine residue through a N-P bond.</text>
</comment>
<comment type="catalytic activity">
    <reaction evidence="6 7">
        <text>[phosphate](n) + ATP = [phosphate](n+1) + ADP</text>
        <dbReference type="Rhea" id="RHEA:19573"/>
        <dbReference type="Rhea" id="RHEA-COMP:9859"/>
        <dbReference type="Rhea" id="RHEA-COMP:14280"/>
        <dbReference type="ChEBI" id="CHEBI:16838"/>
        <dbReference type="ChEBI" id="CHEBI:30616"/>
        <dbReference type="ChEBI" id="CHEBI:456216"/>
        <dbReference type="EC" id="2.7.4.1"/>
    </reaction>
</comment>
<dbReference type="PANTHER" id="PTHR30218:SF0">
    <property type="entry name" value="POLYPHOSPHATE KINASE"/>
    <property type="match status" value="1"/>
</dbReference>
<dbReference type="CDD" id="cd09167">
    <property type="entry name" value="PLDc_EcPPK1_C2_like"/>
    <property type="match status" value="1"/>
</dbReference>
<dbReference type="InterPro" id="IPR024953">
    <property type="entry name" value="PP_kinase_middle"/>
</dbReference>
<evidence type="ECO:0000256" key="7">
    <source>
        <dbReference type="RuleBase" id="RU003800"/>
    </source>
</evidence>
<evidence type="ECO:0000313" key="13">
    <source>
        <dbReference type="Proteomes" id="UP000607435"/>
    </source>
</evidence>
<evidence type="ECO:0000256" key="4">
    <source>
        <dbReference type="ARBA" id="ARBA00022777"/>
    </source>
</evidence>
<dbReference type="Pfam" id="PF13090">
    <property type="entry name" value="PP_kinase_C"/>
    <property type="match status" value="1"/>
</dbReference>
<dbReference type="NCBIfam" id="TIGR03705">
    <property type="entry name" value="poly_P_kin"/>
    <property type="match status" value="1"/>
</dbReference>
<dbReference type="PANTHER" id="PTHR30218">
    <property type="entry name" value="POLYPHOSPHATE KINASE"/>
    <property type="match status" value="1"/>
</dbReference>
<dbReference type="Pfam" id="PF13089">
    <property type="entry name" value="PP_kinase_N"/>
    <property type="match status" value="1"/>
</dbReference>
<comment type="function">
    <text evidence="6 7">Catalyzes the reversible transfer of the terminal phosphate of ATP to form a long-chain polyphosphate (polyP).</text>
</comment>
<feature type="binding site" evidence="6">
    <location>
        <position position="562"/>
    </location>
    <ligand>
        <name>ATP</name>
        <dbReference type="ChEBI" id="CHEBI:30616"/>
    </ligand>
</feature>
<feature type="domain" description="Polyphosphate kinase N-terminal" evidence="9">
    <location>
        <begin position="8"/>
        <end position="113"/>
    </location>
</feature>
<dbReference type="Gene3D" id="1.20.58.310">
    <property type="entry name" value="Polyphosphate kinase N-terminal domain"/>
    <property type="match status" value="1"/>
</dbReference>
<name>A0ABR6Y6T8_9FLAO</name>
<keyword evidence="6" id="KW-0460">Magnesium</keyword>
<keyword evidence="2 6" id="KW-0808">Transferase</keyword>
<evidence type="ECO:0000256" key="1">
    <source>
        <dbReference type="ARBA" id="ARBA00022553"/>
    </source>
</evidence>
<gene>
    <name evidence="12" type="primary">ppk1</name>
    <name evidence="6" type="synonym">ppk</name>
    <name evidence="12" type="ORF">H6H04_16285</name>
</gene>
<dbReference type="NCBIfam" id="NF003917">
    <property type="entry name" value="PRK05443.1-1"/>
    <property type="match status" value="1"/>
</dbReference>
<dbReference type="SUPFAM" id="SSF143724">
    <property type="entry name" value="PHP14-like"/>
    <property type="match status" value="1"/>
</dbReference>
<sequence>MTKDKNIYINRELSWLQFNARVLQEAADKDVPLIERLRFLGIFSNNLDEFFKVRYATVKRIYEAGKGGKSELGGIKAGDLLEEITKIVIDQQTESLKILEEIDKELENENIYIIDETEIDEDQHEFIKNYFYQEISPALVVIMLNEDVALPELMDISAYLTVKMTSAEEKSQVALIEISSTMDRFVVLPSKDDKSSIIMIDDILRYCLDDIFNIFNYDSISAHMIKITRDGELDFDSDLSKSFIDKLSESVKDRQSGDPVRFVYDKNIDQDTLAFLLERMSIHKKESIIPGGRYHNRRDYMNFPSLGRTDLLYDKIQPLSVKGLSLENSIFKTIAKKDYLVYTPYHTFSYIVKFLREAALDPKVRTIKITIYRLAQISHVASSLINAAKNGKKVIVSIELRARFDEEANINYAEQMQDEGITMLFGVTGLKVHSKMCVIEREENQKLVRYGFISTGNFNESTAKIYTDFTLLTANSKILKDINKVFNFFEVNYKIYRYKHIITSPHYTKSKLFALIDNEIESAQKGKPAYIKLKLNSISSYKMIDKLYEASRAGVKIQMIVRGLCCLVPGVKGMSENIEVISIIDKFLEHTRLYIFANNNDPKIYISSADWMTRNIDNRVEVSCPIYDEDIKLELQHLYNICWNDNVKARIINETQNNVYRRNDKPKVRAQFDTYNYYLNNLEE</sequence>
<evidence type="ECO:0000256" key="5">
    <source>
        <dbReference type="ARBA" id="ARBA00022840"/>
    </source>
</evidence>
<dbReference type="EMBL" id="JACOME010000007">
    <property type="protein sequence ID" value="MBC3847955.1"/>
    <property type="molecule type" value="Genomic_DNA"/>
</dbReference>
<keyword evidence="5 6" id="KW-0067">ATP-binding</keyword>
<dbReference type="Proteomes" id="UP000607435">
    <property type="component" value="Unassembled WGS sequence"/>
</dbReference>
<evidence type="ECO:0000259" key="11">
    <source>
        <dbReference type="Pfam" id="PF17941"/>
    </source>
</evidence>
<feature type="domain" description="Polyphosphate kinase C-terminal" evidence="11">
    <location>
        <begin position="329"/>
        <end position="493"/>
    </location>
</feature>
<comment type="caution">
    <text evidence="12">The sequence shown here is derived from an EMBL/GenBank/DDBJ whole genome shotgun (WGS) entry which is preliminary data.</text>
</comment>
<keyword evidence="1 6" id="KW-0597">Phosphoprotein</keyword>
<protein>
    <recommendedName>
        <fullName evidence="6 7">Polyphosphate kinase</fullName>
        <ecNumber evidence="6 7">2.7.4.1</ecNumber>
    </recommendedName>
    <alternativeName>
        <fullName evidence="6">ATP-polyphosphate phosphotransferase</fullName>
    </alternativeName>
    <alternativeName>
        <fullName evidence="6">Polyphosphoric acid kinase</fullName>
    </alternativeName>
</protein>
<dbReference type="PIRSF" id="PIRSF015589">
    <property type="entry name" value="PP_kinase"/>
    <property type="match status" value="1"/>
</dbReference>
<keyword evidence="3 6" id="KW-0547">Nucleotide-binding</keyword>